<feature type="chain" id="PRO_5036240409" description="Secreted protein" evidence="1">
    <location>
        <begin position="31"/>
        <end position="332"/>
    </location>
</feature>
<dbReference type="AlphaFoldDB" id="A0A836CES1"/>
<organism evidence="3 4">
    <name type="scientific">Tribonema minus</name>
    <dbReference type="NCBI Taxonomy" id="303371"/>
    <lineage>
        <taxon>Eukaryota</taxon>
        <taxon>Sar</taxon>
        <taxon>Stramenopiles</taxon>
        <taxon>Ochrophyta</taxon>
        <taxon>PX clade</taxon>
        <taxon>Xanthophyceae</taxon>
        <taxon>Tribonematales</taxon>
        <taxon>Tribonemataceae</taxon>
        <taxon>Tribonema</taxon>
    </lineage>
</organism>
<protein>
    <recommendedName>
        <fullName evidence="5">Secreted protein</fullName>
    </recommendedName>
</protein>
<dbReference type="EMBL" id="JAFCMP010000244">
    <property type="protein sequence ID" value="KAG5182498.1"/>
    <property type="molecule type" value="Genomic_DNA"/>
</dbReference>
<reference evidence="3" key="1">
    <citation type="submission" date="2021-02" db="EMBL/GenBank/DDBJ databases">
        <title>First Annotated Genome of the Yellow-green Alga Tribonema minus.</title>
        <authorList>
            <person name="Mahan K.M."/>
        </authorList>
    </citation>
    <scope>NUCLEOTIDE SEQUENCE</scope>
    <source>
        <strain evidence="3">UTEX B ZZ1240</strain>
    </source>
</reference>
<accession>A0A836CES1</accession>
<evidence type="ECO:0000313" key="3">
    <source>
        <dbReference type="EMBL" id="KAG5182498.1"/>
    </source>
</evidence>
<evidence type="ECO:0000313" key="4">
    <source>
        <dbReference type="Proteomes" id="UP000664859"/>
    </source>
</evidence>
<feature type="non-terminal residue" evidence="3">
    <location>
        <position position="332"/>
    </location>
</feature>
<feature type="signal peptide" evidence="1">
    <location>
        <begin position="1"/>
        <end position="30"/>
    </location>
</feature>
<evidence type="ECO:0000313" key="2">
    <source>
        <dbReference type="EMBL" id="KAG5180741.1"/>
    </source>
</evidence>
<gene>
    <name evidence="3" type="ORF">JKP88DRAFT_255932</name>
    <name evidence="2" type="ORF">JKP88DRAFT_256138</name>
</gene>
<name>A0A836CES1_9STRA</name>
<dbReference type="EMBL" id="JAFCMP010000358">
    <property type="protein sequence ID" value="KAG5180741.1"/>
    <property type="molecule type" value="Genomic_DNA"/>
</dbReference>
<evidence type="ECO:0000256" key="1">
    <source>
        <dbReference type="SAM" id="SignalP"/>
    </source>
</evidence>
<keyword evidence="4" id="KW-1185">Reference proteome</keyword>
<comment type="caution">
    <text evidence="3">The sequence shown here is derived from an EMBL/GenBank/DDBJ whole genome shotgun (WGS) entry which is preliminary data.</text>
</comment>
<proteinExistence type="predicted"/>
<sequence>MHQAACMNAFAFIATLVMFIAAVGVVQVHGFVVPPGDAGRINQHGQKQRHQMRAAQACSDDNKPSRRLDEIKAVGEPTPQEELLRAVTMQEWADRKEQLGLLLSNAKRAAQEMHQMLNSRTQSLARKYAEEQYGLPYVKTLRAQSIYTLAKFLTQEVVDSGYYKGVSLQRPMLTQAVETLVEEHVPERLLHCIAAKVQARHSIKLCQLMSQSQDIPELSCVDNNDKLRQDTLGKFIDGCEDNALRESLTLLRDVLFMDGEVRAEELEFNIAGRAIVAVTGQILSIDIGEIDAALSFEEALQHLGLRLGAYKWLITTCMPNPRSDVHLVGRLF</sequence>
<dbReference type="Proteomes" id="UP000664859">
    <property type="component" value="Unassembled WGS sequence"/>
</dbReference>
<keyword evidence="1" id="KW-0732">Signal</keyword>
<evidence type="ECO:0008006" key="5">
    <source>
        <dbReference type="Google" id="ProtNLM"/>
    </source>
</evidence>